<feature type="domain" description="FAD-binding FR-type" evidence="4">
    <location>
        <begin position="8"/>
        <end position="107"/>
    </location>
</feature>
<dbReference type="OrthoDB" id="9806195at2"/>
<reference evidence="5 6" key="1">
    <citation type="submission" date="2019-03" db="EMBL/GenBank/DDBJ databases">
        <title>Genomic Encyclopedia of Type Strains, Phase IV (KMG-IV): sequencing the most valuable type-strain genomes for metagenomic binning, comparative biology and taxonomic classification.</title>
        <authorList>
            <person name="Goeker M."/>
        </authorList>
    </citation>
    <scope>NUCLEOTIDE SEQUENCE [LARGE SCALE GENOMIC DNA]</scope>
    <source>
        <strain evidence="5 6">DSM 15505</strain>
    </source>
</reference>
<gene>
    <name evidence="5" type="ORF">DES49_0420</name>
</gene>
<dbReference type="GO" id="GO:0016491">
    <property type="term" value="F:oxidoreductase activity"/>
    <property type="evidence" value="ECO:0007669"/>
    <property type="project" value="UniProtKB-KW"/>
</dbReference>
<dbReference type="PANTHER" id="PTHR47354">
    <property type="entry name" value="NADH OXIDOREDUCTASE HCR"/>
    <property type="match status" value="1"/>
</dbReference>
<dbReference type="Proteomes" id="UP000295830">
    <property type="component" value="Unassembled WGS sequence"/>
</dbReference>
<evidence type="ECO:0000259" key="4">
    <source>
        <dbReference type="PROSITE" id="PS51384"/>
    </source>
</evidence>
<dbReference type="Gene3D" id="2.40.30.10">
    <property type="entry name" value="Translation factors"/>
    <property type="match status" value="1"/>
</dbReference>
<dbReference type="Pfam" id="PF00175">
    <property type="entry name" value="NAD_binding_1"/>
    <property type="match status" value="1"/>
</dbReference>
<organism evidence="5 6">
    <name type="scientific">Halospina denitrificans</name>
    <dbReference type="NCBI Taxonomy" id="332522"/>
    <lineage>
        <taxon>Bacteria</taxon>
        <taxon>Pseudomonadati</taxon>
        <taxon>Pseudomonadota</taxon>
        <taxon>Gammaproteobacteria</taxon>
        <taxon>Halospina</taxon>
    </lineage>
</organism>
<keyword evidence="1" id="KW-0560">Oxidoreductase</keyword>
<dbReference type="AlphaFoldDB" id="A0A4V3ER22"/>
<evidence type="ECO:0000313" key="6">
    <source>
        <dbReference type="Proteomes" id="UP000295830"/>
    </source>
</evidence>
<evidence type="ECO:0000256" key="3">
    <source>
        <dbReference type="ARBA" id="ARBA00038177"/>
    </source>
</evidence>
<accession>A0A4V3ER22</accession>
<evidence type="ECO:0000256" key="1">
    <source>
        <dbReference type="ARBA" id="ARBA00023002"/>
    </source>
</evidence>
<dbReference type="PRINTS" id="PR00410">
    <property type="entry name" value="PHEHYDRXLASE"/>
</dbReference>
<protein>
    <submittedName>
        <fullName evidence="5">CDP-4-dehydro-6-deoxyglucose reductase</fullName>
    </submittedName>
</protein>
<name>A0A4V3ER22_9GAMM</name>
<dbReference type="GO" id="GO:0008218">
    <property type="term" value="P:bioluminescence"/>
    <property type="evidence" value="ECO:0007669"/>
    <property type="project" value="UniProtKB-KW"/>
</dbReference>
<dbReference type="PROSITE" id="PS51384">
    <property type="entry name" value="FAD_FR"/>
    <property type="match status" value="1"/>
</dbReference>
<dbReference type="InterPro" id="IPR001433">
    <property type="entry name" value="OxRdtase_FAD/NAD-bd"/>
</dbReference>
<keyword evidence="6" id="KW-1185">Reference proteome</keyword>
<dbReference type="InterPro" id="IPR017938">
    <property type="entry name" value="Riboflavin_synthase-like_b-brl"/>
</dbReference>
<dbReference type="Gene3D" id="3.40.50.80">
    <property type="entry name" value="Nucleotide-binding domain of ferredoxin-NADP reductase (FNR) module"/>
    <property type="match status" value="1"/>
</dbReference>
<dbReference type="EMBL" id="SOAX01000001">
    <property type="protein sequence ID" value="TDT44318.1"/>
    <property type="molecule type" value="Genomic_DNA"/>
</dbReference>
<comment type="similarity">
    <text evidence="3">Belongs to the Fre/LuxG FAD/NAD(P) flavoprotein oxidoreductase family.</text>
</comment>
<dbReference type="SUPFAM" id="SSF63380">
    <property type="entry name" value="Riboflavin synthase domain-like"/>
    <property type="match status" value="1"/>
</dbReference>
<dbReference type="RefSeq" id="WP_133734710.1">
    <property type="nucleotide sequence ID" value="NZ_SOAX01000001.1"/>
</dbReference>
<evidence type="ECO:0000313" key="5">
    <source>
        <dbReference type="EMBL" id="TDT44318.1"/>
    </source>
</evidence>
<dbReference type="PANTHER" id="PTHR47354:SF7">
    <property type="entry name" value="NAD(P)H-FLAVIN REDUCTASE"/>
    <property type="match status" value="1"/>
</dbReference>
<dbReference type="InterPro" id="IPR039261">
    <property type="entry name" value="FNR_nucleotide-bd"/>
</dbReference>
<keyword evidence="2" id="KW-0455">Luminescence</keyword>
<evidence type="ECO:0000256" key="2">
    <source>
        <dbReference type="ARBA" id="ARBA00023223"/>
    </source>
</evidence>
<proteinExistence type="inferred from homology"/>
<dbReference type="InterPro" id="IPR050415">
    <property type="entry name" value="MRET"/>
</dbReference>
<sequence length="243" mass="27642">MDAKPQQPAYFTCHLNELGLIGEDIYQVRLEWPHERPVHFLAGQYLAVHLPHRDPSWFSIASAPGAEQLTLHIQAPQEWETAREIIDYLRKHGSIRVSMPYGEACLRTPPEQPLLLVVAGTGFAQAKSLVDFLRSSRMAQPVYLYWGARNERDMYLRELAERWEAEWSQFRFRPVTCEADNLSDCHHERLVEAILADGHGLDEVTVMACGSPAMVYSTLDGLAERGLDTSAFFSDVLQYAPRD</sequence>
<comment type="caution">
    <text evidence="5">The sequence shown here is derived from an EMBL/GenBank/DDBJ whole genome shotgun (WGS) entry which is preliminary data.</text>
</comment>
<dbReference type="SUPFAM" id="SSF52343">
    <property type="entry name" value="Ferredoxin reductase-like, C-terminal NADP-linked domain"/>
    <property type="match status" value="1"/>
</dbReference>
<dbReference type="InterPro" id="IPR017927">
    <property type="entry name" value="FAD-bd_FR_type"/>
</dbReference>